<keyword evidence="4" id="KW-1185">Reference proteome</keyword>
<reference evidence="3" key="1">
    <citation type="journal article" date="2020" name="Stud. Mycol.">
        <title>101 Dothideomycetes genomes: a test case for predicting lifestyles and emergence of pathogens.</title>
        <authorList>
            <person name="Haridas S."/>
            <person name="Albert R."/>
            <person name="Binder M."/>
            <person name="Bloem J."/>
            <person name="Labutti K."/>
            <person name="Salamov A."/>
            <person name="Andreopoulos B."/>
            <person name="Baker S."/>
            <person name="Barry K."/>
            <person name="Bills G."/>
            <person name="Bluhm B."/>
            <person name="Cannon C."/>
            <person name="Castanera R."/>
            <person name="Culley D."/>
            <person name="Daum C."/>
            <person name="Ezra D."/>
            <person name="Gonzalez J."/>
            <person name="Henrissat B."/>
            <person name="Kuo A."/>
            <person name="Liang C."/>
            <person name="Lipzen A."/>
            <person name="Lutzoni F."/>
            <person name="Magnuson J."/>
            <person name="Mondo S."/>
            <person name="Nolan M."/>
            <person name="Ohm R."/>
            <person name="Pangilinan J."/>
            <person name="Park H.-J."/>
            <person name="Ramirez L."/>
            <person name="Alfaro M."/>
            <person name="Sun H."/>
            <person name="Tritt A."/>
            <person name="Yoshinaga Y."/>
            <person name="Zwiers L.-H."/>
            <person name="Turgeon B."/>
            <person name="Goodwin S."/>
            <person name="Spatafora J."/>
            <person name="Crous P."/>
            <person name="Grigoriev I."/>
        </authorList>
    </citation>
    <scope>NUCLEOTIDE SEQUENCE</scope>
    <source>
        <strain evidence="3">CBS 627.86</strain>
    </source>
</reference>
<evidence type="ECO:0000313" key="3">
    <source>
        <dbReference type="EMBL" id="KAF2123064.1"/>
    </source>
</evidence>
<dbReference type="Proteomes" id="UP000799770">
    <property type="component" value="Unassembled WGS sequence"/>
</dbReference>
<evidence type="ECO:0000313" key="4">
    <source>
        <dbReference type="Proteomes" id="UP000799770"/>
    </source>
</evidence>
<gene>
    <name evidence="3" type="ORF">BDV96DRAFT_639612</name>
</gene>
<dbReference type="EMBL" id="ML977310">
    <property type="protein sequence ID" value="KAF2123064.1"/>
    <property type="molecule type" value="Genomic_DNA"/>
</dbReference>
<sequence>MAANNLIPEELFLLQQRADRNVAEVAQMQRQVQRTKGHSVHALVKSHQQKQHVKDKQSAIEAQQHTIDTQQHTIKAQQTTIDEQSKAMGDLQQQLDAMKLELGQEKATSRALRQTIAGFKGGSGGVPSTETSEVEHGPMSKKRKIGAESVTTAEDGTDDSPLRVVKCQRCFLYNKPCDRGRPCAICKLRGLNCVTSACRHKYRRVCGNAGCTFAHEEDEVPGVEFKRGSGPLAWSKPVM</sequence>
<accession>A0A6A5ZVR9</accession>
<feature type="region of interest" description="Disordered" evidence="2">
    <location>
        <begin position="118"/>
        <end position="142"/>
    </location>
</feature>
<dbReference type="AlphaFoldDB" id="A0A6A5ZVR9"/>
<proteinExistence type="predicted"/>
<organism evidence="3 4">
    <name type="scientific">Lophiotrema nucula</name>
    <dbReference type="NCBI Taxonomy" id="690887"/>
    <lineage>
        <taxon>Eukaryota</taxon>
        <taxon>Fungi</taxon>
        <taxon>Dikarya</taxon>
        <taxon>Ascomycota</taxon>
        <taxon>Pezizomycotina</taxon>
        <taxon>Dothideomycetes</taxon>
        <taxon>Pleosporomycetidae</taxon>
        <taxon>Pleosporales</taxon>
        <taxon>Lophiotremataceae</taxon>
        <taxon>Lophiotrema</taxon>
    </lineage>
</organism>
<evidence type="ECO:0000256" key="1">
    <source>
        <dbReference type="SAM" id="Coils"/>
    </source>
</evidence>
<feature type="coiled-coil region" evidence="1">
    <location>
        <begin position="74"/>
        <end position="108"/>
    </location>
</feature>
<name>A0A6A5ZVR9_9PLEO</name>
<evidence type="ECO:0000256" key="2">
    <source>
        <dbReference type="SAM" id="MobiDB-lite"/>
    </source>
</evidence>
<keyword evidence="1" id="KW-0175">Coiled coil</keyword>
<protein>
    <submittedName>
        <fullName evidence="3">Uncharacterized protein</fullName>
    </submittedName>
</protein>